<feature type="binding site" evidence="7">
    <location>
        <position position="9"/>
    </location>
    <ligand>
        <name>a divalent metal cation</name>
        <dbReference type="ChEBI" id="CHEBI:60240"/>
    </ligand>
</feature>
<comment type="catalytic activity">
    <reaction evidence="1 7">
        <text>a ribonucleoside 5'-phosphate + H2O = a ribonucleoside + phosphate</text>
        <dbReference type="Rhea" id="RHEA:12484"/>
        <dbReference type="ChEBI" id="CHEBI:15377"/>
        <dbReference type="ChEBI" id="CHEBI:18254"/>
        <dbReference type="ChEBI" id="CHEBI:43474"/>
        <dbReference type="ChEBI" id="CHEBI:58043"/>
        <dbReference type="EC" id="3.1.3.5"/>
    </reaction>
</comment>
<comment type="caution">
    <text evidence="9">The sequence shown here is derived from an EMBL/GenBank/DDBJ whole genome shotgun (WGS) entry which is preliminary data.</text>
</comment>
<dbReference type="PANTHER" id="PTHR30457">
    <property type="entry name" value="5'-NUCLEOTIDASE SURE"/>
    <property type="match status" value="1"/>
</dbReference>
<proteinExistence type="inferred from homology"/>
<evidence type="ECO:0000256" key="7">
    <source>
        <dbReference type="HAMAP-Rule" id="MF_00060"/>
    </source>
</evidence>
<organism evidence="9 10">
    <name type="scientific">Paramylibacter ulvae</name>
    <dbReference type="NCBI Taxonomy" id="1651968"/>
    <lineage>
        <taxon>Bacteria</taxon>
        <taxon>Pseudomonadati</taxon>
        <taxon>Pseudomonadota</taxon>
        <taxon>Alphaproteobacteria</taxon>
        <taxon>Rhodobacterales</taxon>
        <taxon>Paracoccaceae</taxon>
        <taxon>Paramylibacter</taxon>
    </lineage>
</organism>
<reference evidence="10" key="1">
    <citation type="journal article" date="2019" name="Int. J. Syst. Evol. Microbiol.">
        <title>The Global Catalogue of Microorganisms (GCM) 10K type strain sequencing project: providing services to taxonomists for standard genome sequencing and annotation.</title>
        <authorList>
            <consortium name="The Broad Institute Genomics Platform"/>
            <consortium name="The Broad Institute Genome Sequencing Center for Infectious Disease"/>
            <person name="Wu L."/>
            <person name="Ma J."/>
        </authorList>
    </citation>
    <scope>NUCLEOTIDE SEQUENCE [LARGE SCALE GENOMIC DNA]</scope>
    <source>
        <strain evidence="10">KCTC 32465</strain>
    </source>
</reference>
<evidence type="ECO:0000256" key="5">
    <source>
        <dbReference type="ARBA" id="ARBA00022741"/>
    </source>
</evidence>
<dbReference type="NCBIfam" id="TIGR00087">
    <property type="entry name" value="surE"/>
    <property type="match status" value="1"/>
</dbReference>
<dbReference type="InterPro" id="IPR002828">
    <property type="entry name" value="SurE-like_Pase/nucleotidase"/>
</dbReference>
<comment type="function">
    <text evidence="7">Nucleotidase that shows phosphatase activity on nucleoside 5'-monophosphates.</text>
</comment>
<keyword evidence="5 7" id="KW-0547">Nucleotide-binding</keyword>
<keyword evidence="10" id="KW-1185">Reference proteome</keyword>
<feature type="binding site" evidence="7">
    <location>
        <position position="8"/>
    </location>
    <ligand>
        <name>a divalent metal cation</name>
        <dbReference type="ChEBI" id="CHEBI:60240"/>
    </ligand>
</feature>
<comment type="similarity">
    <text evidence="2 7">Belongs to the SurE nucleotidase family.</text>
</comment>
<dbReference type="SUPFAM" id="SSF64167">
    <property type="entry name" value="SurE-like"/>
    <property type="match status" value="1"/>
</dbReference>
<feature type="binding site" evidence="7">
    <location>
        <position position="42"/>
    </location>
    <ligand>
        <name>a divalent metal cation</name>
        <dbReference type="ChEBI" id="CHEBI:60240"/>
    </ligand>
</feature>
<evidence type="ECO:0000256" key="3">
    <source>
        <dbReference type="ARBA" id="ARBA00022490"/>
    </source>
</evidence>
<dbReference type="EMBL" id="BMZF01000004">
    <property type="protein sequence ID" value="GHA53666.1"/>
    <property type="molecule type" value="Genomic_DNA"/>
</dbReference>
<evidence type="ECO:0000313" key="10">
    <source>
        <dbReference type="Proteomes" id="UP000634455"/>
    </source>
</evidence>
<dbReference type="InterPro" id="IPR036523">
    <property type="entry name" value="SurE-like_sf"/>
</dbReference>
<dbReference type="Gene3D" id="3.40.1210.10">
    <property type="entry name" value="Survival protein SurE-like phosphatase/nucleotidase"/>
    <property type="match status" value="1"/>
</dbReference>
<name>A0ABQ3D7J3_9RHOB</name>
<comment type="subcellular location">
    <subcellularLocation>
        <location evidence="7">Cytoplasm</location>
    </subcellularLocation>
</comment>
<dbReference type="EC" id="3.1.3.5" evidence="7"/>
<protein>
    <recommendedName>
        <fullName evidence="7">5'-nucleotidase SurE</fullName>
        <ecNumber evidence="7">3.1.3.5</ecNumber>
    </recommendedName>
    <alternativeName>
        <fullName evidence="7">Nucleoside 5'-monophosphate phosphohydrolase</fullName>
    </alternativeName>
</protein>
<sequence>MRILITNDDGIDAPGLAVLLDIARKLTDANNITTVAPAIEQSGVGHCITYTNSLHYDDRGDGAFAVHGSPADCVIAGVFEILDGNKPDLILSGVNKGNNAAQNTLYSGTVGATIEAAMHDIKSIALSQFYGPALLDCDTFDPARAYGAETVQKILGADAWTADQGMLFYNVNFPPVPAADVQGHRITTQGFRNGSPFSTERRENTLWIKGTPQHESTAAGTDVHANLAGYISITPCHVDLTAHAQIAQLKEVF</sequence>
<feature type="domain" description="Survival protein SurE-like phosphatase/nucleotidase" evidence="8">
    <location>
        <begin position="3"/>
        <end position="193"/>
    </location>
</feature>
<dbReference type="PANTHER" id="PTHR30457:SF12">
    <property type="entry name" value="5'_3'-NUCLEOTIDASE SURE"/>
    <property type="match status" value="1"/>
</dbReference>
<evidence type="ECO:0000256" key="1">
    <source>
        <dbReference type="ARBA" id="ARBA00000815"/>
    </source>
</evidence>
<dbReference type="Pfam" id="PF01975">
    <property type="entry name" value="SurE"/>
    <property type="match status" value="1"/>
</dbReference>
<keyword evidence="3 7" id="KW-0963">Cytoplasm</keyword>
<keyword evidence="6 7" id="KW-0378">Hydrolase</keyword>
<dbReference type="InterPro" id="IPR030048">
    <property type="entry name" value="SurE"/>
</dbReference>
<evidence type="ECO:0000256" key="4">
    <source>
        <dbReference type="ARBA" id="ARBA00022723"/>
    </source>
</evidence>
<dbReference type="RefSeq" id="WP_189640507.1">
    <property type="nucleotide sequence ID" value="NZ_BMZF01000004.1"/>
</dbReference>
<evidence type="ECO:0000313" key="9">
    <source>
        <dbReference type="EMBL" id="GHA53666.1"/>
    </source>
</evidence>
<accession>A0ABQ3D7J3</accession>
<evidence type="ECO:0000256" key="6">
    <source>
        <dbReference type="ARBA" id="ARBA00022801"/>
    </source>
</evidence>
<keyword evidence="4 7" id="KW-0479">Metal-binding</keyword>
<dbReference type="Proteomes" id="UP000634455">
    <property type="component" value="Unassembled WGS sequence"/>
</dbReference>
<evidence type="ECO:0000259" key="8">
    <source>
        <dbReference type="Pfam" id="PF01975"/>
    </source>
</evidence>
<gene>
    <name evidence="7 9" type="primary">surE</name>
    <name evidence="9" type="ORF">GCM10008927_19410</name>
</gene>
<comment type="cofactor">
    <cofactor evidence="7">
        <name>a divalent metal cation</name>
        <dbReference type="ChEBI" id="CHEBI:60240"/>
    </cofactor>
    <text evidence="7">Binds 1 divalent metal cation per subunit.</text>
</comment>
<feature type="binding site" evidence="7">
    <location>
        <position position="95"/>
    </location>
    <ligand>
        <name>a divalent metal cation</name>
        <dbReference type="ChEBI" id="CHEBI:60240"/>
    </ligand>
</feature>
<evidence type="ECO:0000256" key="2">
    <source>
        <dbReference type="ARBA" id="ARBA00011062"/>
    </source>
</evidence>
<dbReference type="HAMAP" id="MF_00060">
    <property type="entry name" value="SurE"/>
    <property type="match status" value="1"/>
</dbReference>